<keyword evidence="2" id="KW-0175">Coiled coil</keyword>
<dbReference type="Proteomes" id="UP000054785">
    <property type="component" value="Unassembled WGS sequence"/>
</dbReference>
<dbReference type="OrthoDB" id="5772359at2"/>
<evidence type="ECO:0000256" key="1">
    <source>
        <dbReference type="ARBA" id="ARBA00010074"/>
    </source>
</evidence>
<evidence type="ECO:0000313" key="3">
    <source>
        <dbReference type="EMBL" id="KTC97248.1"/>
    </source>
</evidence>
<keyword evidence="3" id="KW-0131">Cell cycle</keyword>
<organism evidence="3 4">
    <name type="scientific">Legionella geestiana</name>
    <dbReference type="NCBI Taxonomy" id="45065"/>
    <lineage>
        <taxon>Bacteria</taxon>
        <taxon>Pseudomonadati</taxon>
        <taxon>Pseudomonadota</taxon>
        <taxon>Gammaproteobacteria</taxon>
        <taxon>Legionellales</taxon>
        <taxon>Legionellaceae</taxon>
        <taxon>Legionella</taxon>
    </lineage>
</organism>
<sequence length="106" mass="12302">MTTSQLCTVRLLNRNYEFKCPEHTVETFQLAAARLNDALLSQKKKSKNLDEYQTLLLAALHLTHDLVTSEQQQESQRRQMTQFINSLEGKINQVVRGYPEHEPQTD</sequence>
<name>A0A0W0TNR8_9GAMM</name>
<comment type="caution">
    <text evidence="3">The sequence shown here is derived from an EMBL/GenBank/DDBJ whole genome shotgun (WGS) entry which is preliminary data.</text>
</comment>
<protein>
    <submittedName>
        <fullName evidence="3">Cell division protein ZapA</fullName>
    </submittedName>
</protein>
<dbReference type="GO" id="GO:0051301">
    <property type="term" value="P:cell division"/>
    <property type="evidence" value="ECO:0007669"/>
    <property type="project" value="UniProtKB-KW"/>
</dbReference>
<dbReference type="STRING" id="45065.Lgee_1909"/>
<dbReference type="Pfam" id="PF05164">
    <property type="entry name" value="ZapA"/>
    <property type="match status" value="1"/>
</dbReference>
<dbReference type="AlphaFoldDB" id="A0A0W0TNR8"/>
<dbReference type="SUPFAM" id="SSF102829">
    <property type="entry name" value="Cell division protein ZapA-like"/>
    <property type="match status" value="1"/>
</dbReference>
<dbReference type="Gene3D" id="1.20.5.50">
    <property type="match status" value="1"/>
</dbReference>
<keyword evidence="3" id="KW-0132">Cell division</keyword>
<keyword evidence="4" id="KW-1185">Reference proteome</keyword>
<dbReference type="InterPro" id="IPR042233">
    <property type="entry name" value="Cell_div_ZapA_N"/>
</dbReference>
<evidence type="ECO:0000313" key="4">
    <source>
        <dbReference type="Proteomes" id="UP000054785"/>
    </source>
</evidence>
<dbReference type="Gene3D" id="3.30.160.880">
    <property type="entry name" value="Cell division protein ZapA protomer, N-terminal domain"/>
    <property type="match status" value="1"/>
</dbReference>
<reference evidence="3 4" key="1">
    <citation type="submission" date="2015-11" db="EMBL/GenBank/DDBJ databases">
        <title>Genomic analysis of 38 Legionella species identifies large and diverse effector repertoires.</title>
        <authorList>
            <person name="Burstein D."/>
            <person name="Amaro F."/>
            <person name="Zusman T."/>
            <person name="Lifshitz Z."/>
            <person name="Cohen O."/>
            <person name="Gilbert J.A."/>
            <person name="Pupko T."/>
            <person name="Shuman H.A."/>
            <person name="Segal G."/>
        </authorList>
    </citation>
    <scope>NUCLEOTIDE SEQUENCE [LARGE SCALE GENOMIC DNA]</scope>
    <source>
        <strain evidence="3 4">ATCC 49504</strain>
    </source>
</reference>
<dbReference type="EMBL" id="LNYC01000072">
    <property type="protein sequence ID" value="KTC97248.1"/>
    <property type="molecule type" value="Genomic_DNA"/>
</dbReference>
<accession>A0A0W0TNR8</accession>
<comment type="similarity">
    <text evidence="1">Belongs to the ZapA family. Type 1 subfamily.</text>
</comment>
<dbReference type="InterPro" id="IPR036192">
    <property type="entry name" value="Cell_div_ZapA-like_sf"/>
</dbReference>
<evidence type="ECO:0000256" key="2">
    <source>
        <dbReference type="ARBA" id="ARBA00023054"/>
    </source>
</evidence>
<proteinExistence type="inferred from homology"/>
<dbReference type="PATRIC" id="fig|45065.4.peg.2072"/>
<gene>
    <name evidence="3" type="primary">zapA</name>
    <name evidence="3" type="ORF">Lgee_1909</name>
</gene>
<dbReference type="RefSeq" id="WP_028385573.1">
    <property type="nucleotide sequence ID" value="NZ_CAAAHN010000002.1"/>
</dbReference>
<dbReference type="InterPro" id="IPR007838">
    <property type="entry name" value="Cell_div_ZapA-like"/>
</dbReference>